<comment type="caution">
    <text evidence="1">The sequence shown here is derived from an EMBL/GenBank/DDBJ whole genome shotgun (WGS) entry which is preliminary data.</text>
</comment>
<name>A0A158AGS1_9BURK</name>
<dbReference type="GO" id="GO:0005975">
    <property type="term" value="P:carbohydrate metabolic process"/>
    <property type="evidence" value="ECO:0007669"/>
    <property type="project" value="InterPro"/>
</dbReference>
<dbReference type="EMBL" id="FCOE02000006">
    <property type="protein sequence ID" value="SAK57024.1"/>
    <property type="molecule type" value="Genomic_DNA"/>
</dbReference>
<organism evidence="1 2">
    <name type="scientific">Caballeronia pedi</name>
    <dbReference type="NCBI Taxonomy" id="1777141"/>
    <lineage>
        <taxon>Bacteria</taxon>
        <taxon>Pseudomonadati</taxon>
        <taxon>Pseudomonadota</taxon>
        <taxon>Betaproteobacteria</taxon>
        <taxon>Burkholderiales</taxon>
        <taxon>Burkholderiaceae</taxon>
        <taxon>Caballeronia</taxon>
    </lineage>
</organism>
<dbReference type="GO" id="GO:0030246">
    <property type="term" value="F:carbohydrate binding"/>
    <property type="evidence" value="ECO:0007669"/>
    <property type="project" value="InterPro"/>
</dbReference>
<dbReference type="STRING" id="1777141.AWB80_02226"/>
<evidence type="ECO:0000313" key="2">
    <source>
        <dbReference type="Proteomes" id="UP000054911"/>
    </source>
</evidence>
<dbReference type="SUPFAM" id="SSF74650">
    <property type="entry name" value="Galactose mutarotase-like"/>
    <property type="match status" value="1"/>
</dbReference>
<proteinExistence type="predicted"/>
<reference evidence="1" key="1">
    <citation type="submission" date="2016-01" db="EMBL/GenBank/DDBJ databases">
        <authorList>
            <person name="Peeters C."/>
        </authorList>
    </citation>
    <scope>NUCLEOTIDE SEQUENCE [LARGE SCALE GENOMIC DNA]</scope>
    <source>
        <strain evidence="1">LMG 29323</strain>
    </source>
</reference>
<gene>
    <name evidence="1" type="ORF">AWB80_02226</name>
</gene>
<dbReference type="Gene3D" id="2.70.98.10">
    <property type="match status" value="1"/>
</dbReference>
<dbReference type="Proteomes" id="UP000054911">
    <property type="component" value="Unassembled WGS sequence"/>
</dbReference>
<dbReference type="GO" id="GO:0016853">
    <property type="term" value="F:isomerase activity"/>
    <property type="evidence" value="ECO:0007669"/>
    <property type="project" value="InterPro"/>
</dbReference>
<dbReference type="Pfam" id="PF01263">
    <property type="entry name" value="Aldose_epim"/>
    <property type="match status" value="1"/>
</dbReference>
<keyword evidence="2" id="KW-1185">Reference proteome</keyword>
<sequence length="328" mass="35634">MFARAAARGLFSYRSRVVTKFREVVELDAGPRLSISSGPHVIEIAPKAGGRITRFATEGERGWHEWLAPVTVSSWPCDTWPKGGSYPLVPFSNRVRDARFPAPDGAIVELATFPGMAHALHGFGQFAAWSVELQEADCVVLRYLHGEGEHGWPWAFEAVQLIEANADGARLSMRVANRSSRPMPVGLGFHPYFGAQEAELHTTTHWRHEAEIAIEPTVERPVYRHVREMEGYTRYLSGWDGCAKLHYADGRTLELHADGALNHVVVHCPAGAAYLCVEPVSHVSDGFNLAARGLAGTGVAVIEPGSEIQVSLVMAAGANPARRDGGAA</sequence>
<protein>
    <submittedName>
        <fullName evidence="1">Aldose 1-epimerase</fullName>
    </submittedName>
</protein>
<dbReference type="InterPro" id="IPR014718">
    <property type="entry name" value="GH-type_carb-bd"/>
</dbReference>
<dbReference type="InterPro" id="IPR008183">
    <property type="entry name" value="Aldose_1/G6P_1-epimerase"/>
</dbReference>
<dbReference type="InterPro" id="IPR011013">
    <property type="entry name" value="Gal_mutarotase_sf_dom"/>
</dbReference>
<accession>A0A158AGS1</accession>
<dbReference type="AlphaFoldDB" id="A0A158AGS1"/>
<evidence type="ECO:0000313" key="1">
    <source>
        <dbReference type="EMBL" id="SAK57024.1"/>
    </source>
</evidence>